<evidence type="ECO:0000313" key="2">
    <source>
        <dbReference type="EMBL" id="OCW58144.1"/>
    </source>
</evidence>
<dbReference type="Gene3D" id="1.20.1050.10">
    <property type="match status" value="1"/>
</dbReference>
<accession>A0A1C1YX63</accession>
<comment type="caution">
    <text evidence="2">The sequence shown here is derived from an EMBL/GenBank/DDBJ whole genome shotgun (WGS) entry which is preliminary data.</text>
</comment>
<dbReference type="InterPro" id="IPR036249">
    <property type="entry name" value="Thioredoxin-like_sf"/>
</dbReference>
<dbReference type="STRING" id="1480615.AWJ14_15970"/>
<organism evidence="2 3">
    <name type="scientific">Hoeflea olei</name>
    <dbReference type="NCBI Taxonomy" id="1480615"/>
    <lineage>
        <taxon>Bacteria</taxon>
        <taxon>Pseudomonadati</taxon>
        <taxon>Pseudomonadota</taxon>
        <taxon>Alphaproteobacteria</taxon>
        <taxon>Hyphomicrobiales</taxon>
        <taxon>Rhizobiaceae</taxon>
        <taxon>Hoeflea</taxon>
    </lineage>
</organism>
<dbReference type="RefSeq" id="WP_066177365.1">
    <property type="nucleotide sequence ID" value="NZ_LQZT01000010.1"/>
</dbReference>
<dbReference type="AlphaFoldDB" id="A0A1C1YX63"/>
<dbReference type="Pfam" id="PF13409">
    <property type="entry name" value="GST_N_2"/>
    <property type="match status" value="1"/>
</dbReference>
<gene>
    <name evidence="2" type="ORF">AWJ14_15970</name>
</gene>
<dbReference type="SFLD" id="SFLDG00358">
    <property type="entry name" value="Main_(cytGST)"/>
    <property type="match status" value="1"/>
</dbReference>
<dbReference type="OrthoDB" id="9799538at2"/>
<evidence type="ECO:0000259" key="1">
    <source>
        <dbReference type="PROSITE" id="PS50404"/>
    </source>
</evidence>
<dbReference type="Gene3D" id="3.40.30.10">
    <property type="entry name" value="Glutaredoxin"/>
    <property type="match status" value="1"/>
</dbReference>
<dbReference type="SUPFAM" id="SSF47616">
    <property type="entry name" value="GST C-terminal domain-like"/>
    <property type="match status" value="1"/>
</dbReference>
<dbReference type="Pfam" id="PF13410">
    <property type="entry name" value="GST_C_2"/>
    <property type="match status" value="1"/>
</dbReference>
<keyword evidence="2" id="KW-0808">Transferase</keyword>
<reference evidence="2 3" key="1">
    <citation type="submission" date="2015-12" db="EMBL/GenBank/DDBJ databases">
        <authorList>
            <person name="Shamseldin A."/>
            <person name="Moawad H."/>
            <person name="Abd El-Rahim W.M."/>
            <person name="Sadowsky M.J."/>
        </authorList>
    </citation>
    <scope>NUCLEOTIDE SEQUENCE [LARGE SCALE GENOMIC DNA]</scope>
    <source>
        <strain evidence="2 3">JC234</strain>
    </source>
</reference>
<dbReference type="InterPro" id="IPR036282">
    <property type="entry name" value="Glutathione-S-Trfase_C_sf"/>
</dbReference>
<dbReference type="InterPro" id="IPR040079">
    <property type="entry name" value="Glutathione_S-Trfase"/>
</dbReference>
<dbReference type="EMBL" id="LQZT01000010">
    <property type="protein sequence ID" value="OCW58144.1"/>
    <property type="molecule type" value="Genomic_DNA"/>
</dbReference>
<dbReference type="Proteomes" id="UP000094795">
    <property type="component" value="Unassembled WGS sequence"/>
</dbReference>
<dbReference type="CDD" id="cd03194">
    <property type="entry name" value="GST_C_3"/>
    <property type="match status" value="1"/>
</dbReference>
<dbReference type="SUPFAM" id="SSF52833">
    <property type="entry name" value="Thioredoxin-like"/>
    <property type="match status" value="1"/>
</dbReference>
<name>A0A1C1YX63_9HYPH</name>
<dbReference type="SFLD" id="SFLDS00019">
    <property type="entry name" value="Glutathione_Transferase_(cytos"/>
    <property type="match status" value="1"/>
</dbReference>
<feature type="domain" description="GST N-terminal" evidence="1">
    <location>
        <begin position="4"/>
        <end position="84"/>
    </location>
</feature>
<dbReference type="InterPro" id="IPR004045">
    <property type="entry name" value="Glutathione_S-Trfase_N"/>
</dbReference>
<keyword evidence="3" id="KW-1185">Reference proteome</keyword>
<dbReference type="GO" id="GO:0016740">
    <property type="term" value="F:transferase activity"/>
    <property type="evidence" value="ECO:0007669"/>
    <property type="project" value="UniProtKB-KW"/>
</dbReference>
<dbReference type="PANTHER" id="PTHR44051">
    <property type="entry name" value="GLUTATHIONE S-TRANSFERASE-RELATED"/>
    <property type="match status" value="1"/>
</dbReference>
<dbReference type="PROSITE" id="PS50404">
    <property type="entry name" value="GST_NTER"/>
    <property type="match status" value="1"/>
</dbReference>
<protein>
    <submittedName>
        <fullName evidence="2">Glutathione S-transferase</fullName>
    </submittedName>
</protein>
<dbReference type="PANTHER" id="PTHR44051:SF8">
    <property type="entry name" value="GLUTATHIONE S-TRANSFERASE GSTA"/>
    <property type="match status" value="1"/>
</dbReference>
<sequence>MGTALLYIGNKNYSSWSLRPWIGLRVAGIAFEEKLVPFDMAAGNPAFKAFSPTGKVPVLVDDGLTVWESLAILDHMARKHPEAGLWPEDQALRSRAMAMSAEMMSSFQALRGACPMNMRRPRAPIARTPAIDADVARIEALWSQSLALSGGPFLLGRFSIADAMFAPVVNRLDVYGFETGPEVAAYMDRVKALPAWREWEAAGRAEPWTVVEDEA</sequence>
<proteinExistence type="predicted"/>
<dbReference type="CDD" id="cd03043">
    <property type="entry name" value="GST_N_1"/>
    <property type="match status" value="1"/>
</dbReference>
<evidence type="ECO:0000313" key="3">
    <source>
        <dbReference type="Proteomes" id="UP000094795"/>
    </source>
</evidence>